<dbReference type="AlphaFoldDB" id="R4VFQ2"/>
<sequence length="124" mass="13531">MDCAGAKYRIRPGTAGIQHPITRAIAGGGHERHPAAGQTQPAPLHYILASDRLIRLGYSLDEINAYLRETPFHALVQANLDAMEARFAAEEAAGSEEARERRELAEAMMRSAAGPEFMGRSEED</sequence>
<evidence type="ECO:0000313" key="3">
    <source>
        <dbReference type="Proteomes" id="UP000017881"/>
    </source>
</evidence>
<accession>R4VFQ2</accession>
<dbReference type="Proteomes" id="UP000017881">
    <property type="component" value="Chromosome"/>
</dbReference>
<evidence type="ECO:0000313" key="2">
    <source>
        <dbReference type="EMBL" id="AGM41061.1"/>
    </source>
</evidence>
<gene>
    <name evidence="2" type="ORF">SPISAL_04835</name>
</gene>
<keyword evidence="3" id="KW-1185">Reference proteome</keyword>
<proteinExistence type="predicted"/>
<protein>
    <submittedName>
        <fullName evidence="2">Uncharacterized protein</fullName>
    </submittedName>
</protein>
<evidence type="ECO:0000256" key="1">
    <source>
        <dbReference type="SAM" id="MobiDB-lite"/>
    </source>
</evidence>
<dbReference type="KEGG" id="ssal:SPISAL_04835"/>
<reference evidence="2 3" key="1">
    <citation type="journal article" date="2013" name="Genome Announc.">
        <title>Draft Genome of Spiribacter salinus M19-40, an Abundant Gammaproteobacterium in Aquatic Hypersaline Environments.</title>
        <authorList>
            <person name="Leon M.J."/>
            <person name="Ghai R."/>
            <person name="Fernandez A.B."/>
            <person name="Sanchez-Porro C."/>
            <person name="Rodriguez-Valera F."/>
            <person name="Ventosa A."/>
        </authorList>
    </citation>
    <scope>NUCLEOTIDE SEQUENCE [LARGE SCALE GENOMIC DNA]</scope>
    <source>
        <strain evidence="2">M19-40</strain>
    </source>
</reference>
<feature type="compositionally biased region" description="Basic and acidic residues" evidence="1">
    <location>
        <begin position="96"/>
        <end position="105"/>
    </location>
</feature>
<feature type="region of interest" description="Disordered" evidence="1">
    <location>
        <begin position="91"/>
        <end position="124"/>
    </location>
</feature>
<dbReference type="EMBL" id="CP005963">
    <property type="protein sequence ID" value="AGM41061.1"/>
    <property type="molecule type" value="Genomic_DNA"/>
</dbReference>
<name>R4VFQ2_9GAMM</name>
<dbReference type="HOGENOM" id="CLU_2002472_0_0_6"/>
<organism evidence="2 3">
    <name type="scientific">Spiribacter salinus M19-40</name>
    <dbReference type="NCBI Taxonomy" id="1260251"/>
    <lineage>
        <taxon>Bacteria</taxon>
        <taxon>Pseudomonadati</taxon>
        <taxon>Pseudomonadota</taxon>
        <taxon>Gammaproteobacteria</taxon>
        <taxon>Chromatiales</taxon>
        <taxon>Ectothiorhodospiraceae</taxon>
        <taxon>Spiribacter</taxon>
    </lineage>
</organism>